<keyword evidence="5" id="KW-0804">Transcription</keyword>
<dbReference type="InterPro" id="IPR007627">
    <property type="entry name" value="RNA_pol_sigma70_r2"/>
</dbReference>
<dbReference type="Gene3D" id="1.10.1740.10">
    <property type="match status" value="1"/>
</dbReference>
<proteinExistence type="inferred from homology"/>
<evidence type="ECO:0000256" key="3">
    <source>
        <dbReference type="ARBA" id="ARBA00023082"/>
    </source>
</evidence>
<dbReference type="SUPFAM" id="SSF88659">
    <property type="entry name" value="Sigma3 and sigma4 domains of RNA polymerase sigma factors"/>
    <property type="match status" value="1"/>
</dbReference>
<dbReference type="Proteomes" id="UP000186015">
    <property type="component" value="Unassembled WGS sequence"/>
</dbReference>
<organism evidence="8 9">
    <name type="scientific">Ruminococcus albus</name>
    <dbReference type="NCBI Taxonomy" id="1264"/>
    <lineage>
        <taxon>Bacteria</taxon>
        <taxon>Bacillati</taxon>
        <taxon>Bacillota</taxon>
        <taxon>Clostridia</taxon>
        <taxon>Eubacteriales</taxon>
        <taxon>Oscillospiraceae</taxon>
        <taxon>Ruminococcus</taxon>
    </lineage>
</organism>
<dbReference type="GO" id="GO:0003677">
    <property type="term" value="F:DNA binding"/>
    <property type="evidence" value="ECO:0007669"/>
    <property type="project" value="UniProtKB-KW"/>
</dbReference>
<dbReference type="InterPro" id="IPR013325">
    <property type="entry name" value="RNA_pol_sigma_r2"/>
</dbReference>
<dbReference type="CDD" id="cd06171">
    <property type="entry name" value="Sigma70_r4"/>
    <property type="match status" value="1"/>
</dbReference>
<dbReference type="AlphaFoldDB" id="A0A1H7LJI7"/>
<evidence type="ECO:0000313" key="8">
    <source>
        <dbReference type="EMBL" id="SEK99133.1"/>
    </source>
</evidence>
<comment type="similarity">
    <text evidence="1">Belongs to the sigma-70 factor family. ECF subfamily.</text>
</comment>
<dbReference type="EMBL" id="FOAT01000009">
    <property type="protein sequence ID" value="SEK99133.1"/>
    <property type="molecule type" value="Genomic_DNA"/>
</dbReference>
<dbReference type="Pfam" id="PF08281">
    <property type="entry name" value="Sigma70_r4_2"/>
    <property type="match status" value="1"/>
</dbReference>
<dbReference type="InterPro" id="IPR014284">
    <property type="entry name" value="RNA_pol_sigma-70_dom"/>
</dbReference>
<dbReference type="GO" id="GO:0006352">
    <property type="term" value="P:DNA-templated transcription initiation"/>
    <property type="evidence" value="ECO:0007669"/>
    <property type="project" value="InterPro"/>
</dbReference>
<evidence type="ECO:0000256" key="5">
    <source>
        <dbReference type="ARBA" id="ARBA00023163"/>
    </source>
</evidence>
<dbReference type="PANTHER" id="PTHR43133:SF8">
    <property type="entry name" value="RNA POLYMERASE SIGMA FACTOR HI_1459-RELATED"/>
    <property type="match status" value="1"/>
</dbReference>
<dbReference type="NCBIfam" id="TIGR02937">
    <property type="entry name" value="sigma70-ECF"/>
    <property type="match status" value="1"/>
</dbReference>
<dbReference type="InterPro" id="IPR013324">
    <property type="entry name" value="RNA_pol_sigma_r3/r4-like"/>
</dbReference>
<sequence>MNRDEYSEQIAQMSKSMFRYCLSRTNSYHDAEDLAQEILLISCKGENSFPNEKAFYAFVWRTAENILRGWYRDKNRHDISELDETLSDGSWESLEEQAAENEQLRLLTRELSHLNSNYRHVMVAHYVDGLSVKDISERFLLSQSMVKYLLFQSRKRIREGVNMERNYGKLSYQPINLNLFFWGGKNNYYDKFDSRLAQNIMMACYYDRQNEEQISLQLGVPTAYLEDDIRKLVKYELLTEKNGFYQTNVPIITKETLDEITRANKQAVGEITKYLSGVIDKMLIDVKELGFYGSDMSNNSLKWMLLSLILRLAYVDMAQSDHEPDYPTDIFGEKCFRLFVENDPGESSSGFLTGISASYCKNGLIAFCDVAINGAMRHPKVTAARGDMLCRLMNEQPQTDNEKLVCSELIELGLAVKTEDGIRPNFPCLTKEQGDVLNNAIRGIGREICQDALSRLDMIKEILTDHAPAHLVDYVGKLPVLLIFNETEQIMRELCESGWLIPMKSGMSGTTVMYMYE</sequence>
<dbReference type="InterPro" id="IPR036388">
    <property type="entry name" value="WH-like_DNA-bd_sf"/>
</dbReference>
<reference evidence="8 9" key="1">
    <citation type="submission" date="2016-10" db="EMBL/GenBank/DDBJ databases">
        <authorList>
            <person name="de Groot N.N."/>
        </authorList>
    </citation>
    <scope>NUCLEOTIDE SEQUENCE [LARGE SCALE GENOMIC DNA]</scope>
    <source>
        <strain evidence="8 9">KH2T6</strain>
    </source>
</reference>
<dbReference type="Gene3D" id="1.10.10.10">
    <property type="entry name" value="Winged helix-like DNA-binding domain superfamily/Winged helix DNA-binding domain"/>
    <property type="match status" value="1"/>
</dbReference>
<evidence type="ECO:0000259" key="6">
    <source>
        <dbReference type="Pfam" id="PF04542"/>
    </source>
</evidence>
<gene>
    <name evidence="8" type="ORF">SAMN05216469_10956</name>
</gene>
<dbReference type="InterPro" id="IPR039425">
    <property type="entry name" value="RNA_pol_sigma-70-like"/>
</dbReference>
<keyword evidence="3" id="KW-0731">Sigma factor</keyword>
<dbReference type="Pfam" id="PF04542">
    <property type="entry name" value="Sigma70_r2"/>
    <property type="match status" value="1"/>
</dbReference>
<evidence type="ECO:0000256" key="4">
    <source>
        <dbReference type="ARBA" id="ARBA00023125"/>
    </source>
</evidence>
<keyword evidence="4" id="KW-0238">DNA-binding</keyword>
<feature type="domain" description="RNA polymerase sigma factor 70 region 4 type 2" evidence="7">
    <location>
        <begin position="105"/>
        <end position="157"/>
    </location>
</feature>
<accession>A0A1H7LJI7</accession>
<evidence type="ECO:0000259" key="7">
    <source>
        <dbReference type="Pfam" id="PF08281"/>
    </source>
</evidence>
<dbReference type="SUPFAM" id="SSF88946">
    <property type="entry name" value="Sigma2 domain of RNA polymerase sigma factors"/>
    <property type="match status" value="1"/>
</dbReference>
<protein>
    <submittedName>
        <fullName evidence="8">RNA polymerase sigma factor, sigma-70 family</fullName>
    </submittedName>
</protein>
<feature type="domain" description="RNA polymerase sigma-70 region 2" evidence="6">
    <location>
        <begin position="16"/>
        <end position="76"/>
    </location>
</feature>
<evidence type="ECO:0000256" key="2">
    <source>
        <dbReference type="ARBA" id="ARBA00023015"/>
    </source>
</evidence>
<keyword evidence="2" id="KW-0805">Transcription regulation</keyword>
<evidence type="ECO:0000313" key="9">
    <source>
        <dbReference type="Proteomes" id="UP000186015"/>
    </source>
</evidence>
<dbReference type="OrthoDB" id="9784984at2"/>
<name>A0A1H7LJI7_RUMAL</name>
<dbReference type="InterPro" id="IPR013249">
    <property type="entry name" value="RNA_pol_sigma70_r4_t2"/>
</dbReference>
<dbReference type="RefSeq" id="WP_074833720.1">
    <property type="nucleotide sequence ID" value="NZ_FOAT01000009.1"/>
</dbReference>
<dbReference type="GO" id="GO:0016987">
    <property type="term" value="F:sigma factor activity"/>
    <property type="evidence" value="ECO:0007669"/>
    <property type="project" value="UniProtKB-KW"/>
</dbReference>
<dbReference type="PANTHER" id="PTHR43133">
    <property type="entry name" value="RNA POLYMERASE ECF-TYPE SIGMA FACTO"/>
    <property type="match status" value="1"/>
</dbReference>
<evidence type="ECO:0000256" key="1">
    <source>
        <dbReference type="ARBA" id="ARBA00010641"/>
    </source>
</evidence>